<reference evidence="3" key="1">
    <citation type="submission" date="2017-09" db="EMBL/GenBank/DDBJ databases">
        <title>Depth-based differentiation of microbial function through sediment-hosted aquifers and enrichment of novel symbionts in the deep terrestrial subsurface.</title>
        <authorList>
            <person name="Probst A.J."/>
            <person name="Ladd B."/>
            <person name="Jarett J.K."/>
            <person name="Geller-Mcgrath D.E."/>
            <person name="Sieber C.M.K."/>
            <person name="Emerson J.B."/>
            <person name="Anantharaman K."/>
            <person name="Thomas B.C."/>
            <person name="Malmstrom R."/>
            <person name="Stieglmeier M."/>
            <person name="Klingl A."/>
            <person name="Woyke T."/>
            <person name="Ryan C.M."/>
            <person name="Banfield J.F."/>
        </authorList>
    </citation>
    <scope>NUCLEOTIDE SEQUENCE [LARGE SCALE GENOMIC DNA]</scope>
</reference>
<organism evidence="2 3">
    <name type="scientific">Candidatus Shapirobacteria bacterium CG_4_10_14_0_2_um_filter_40_12</name>
    <dbReference type="NCBI Taxonomy" id="1974871"/>
    <lineage>
        <taxon>Bacteria</taxon>
        <taxon>Candidatus Shapironibacteriota</taxon>
    </lineage>
</organism>
<gene>
    <name evidence="2" type="ORF">COY20_00255</name>
</gene>
<proteinExistence type="predicted"/>
<evidence type="ECO:0000313" key="2">
    <source>
        <dbReference type="EMBL" id="PIZ61401.1"/>
    </source>
</evidence>
<protein>
    <recommendedName>
        <fullName evidence="4">Type 4 fimbrial biogenesis protein PilX N-terminal domain-containing protein</fullName>
    </recommendedName>
</protein>
<keyword evidence="1" id="KW-0812">Transmembrane</keyword>
<keyword evidence="1" id="KW-1133">Transmembrane helix</keyword>
<evidence type="ECO:0000256" key="1">
    <source>
        <dbReference type="SAM" id="Phobius"/>
    </source>
</evidence>
<name>A0A2M7TU90_9BACT</name>
<comment type="caution">
    <text evidence="2">The sequence shown here is derived from an EMBL/GenBank/DDBJ whole genome shotgun (WGS) entry which is preliminary data.</text>
</comment>
<sequence>MNYELRIKKNRGQVAIIVLLVSAVMLTMGLSMSRRTTVETKIDINDELLKKAFNAAESGVDYYLGTGGVGYSSPDKVSTADINITQISVGTTRIDFGEYVPKGDTEFFWLVDHDALGNIGTDYYAGASVDICGVGFTGQTAIDYFYKNGVNFGLKRRLANFNTEAVGGCVTMSTSQINSPLLLTVTPVVDGGKFYALGLPGTSFSSQGTDIASIGKAGGVEAAAGATRVEKRIVIRKRYSVPSFLLTGVVAEGSVLSD</sequence>
<accession>A0A2M7TU90</accession>
<dbReference type="AlphaFoldDB" id="A0A2M7TU90"/>
<feature type="transmembrane region" description="Helical" evidence="1">
    <location>
        <begin position="12"/>
        <end position="32"/>
    </location>
</feature>
<dbReference type="EMBL" id="PFNX01000007">
    <property type="protein sequence ID" value="PIZ61401.1"/>
    <property type="molecule type" value="Genomic_DNA"/>
</dbReference>
<evidence type="ECO:0008006" key="4">
    <source>
        <dbReference type="Google" id="ProtNLM"/>
    </source>
</evidence>
<evidence type="ECO:0000313" key="3">
    <source>
        <dbReference type="Proteomes" id="UP000229336"/>
    </source>
</evidence>
<keyword evidence="1" id="KW-0472">Membrane</keyword>
<dbReference type="Proteomes" id="UP000229336">
    <property type="component" value="Unassembled WGS sequence"/>
</dbReference>